<evidence type="ECO:0000256" key="2">
    <source>
        <dbReference type="ARBA" id="ARBA00022475"/>
    </source>
</evidence>
<evidence type="ECO:0000256" key="6">
    <source>
        <dbReference type="ARBA" id="ARBA00043993"/>
    </source>
</evidence>
<sequence>MKFLSRARGYWANRTFPYSVLILIALLGVVVPTWHYQLSTWITPLILGIIAAALTEQDDSIIGRLKTIGLALICFAIATFSIEILFYHPILFAIGLSISTFGFIMLGAISSRYASIAFGSLLIAVYTMIGEHQSPGFWFQPTLLLAGALWYFLISIVWLLLFPNRPVQQNLSAVFLNLADYFALKSERFHPVSQIQLQPYRIREANFNAQIVTALNQCKATLLSYSKKGQIHTTSHHFLNTYFLAQDIHERISSTHYRYQELAEHFGRSDILFRFRHLLETQAQACREVATSIKENREYQHPNASAMALDELHISMQYLHTHSRPEWKSLFAQLHYLFNNLSTIEKLLSNIGHPESQQFDENQLSDTNPYGLRSMWQRVWNNMNRDSLLFRHAIRMSVTFTTGYAILQTLDLELGYWILLTTLFVCQPNFSSTRQRITLRVIGTISGLFIGVLLLTLFPSQASQVTMIVISGVMFFAFRNNNYGYATGFITVLVLFCFNQMGAGYAVVLPRLLDTLIGCGLAVLAVSFILPDWHAKRLHRVMAEAIRSNKNYLDQMMVQYRIGKKDSLGYRVARREAHDQDAALTTAINNMLSEPGKYRKAEEDSFRFLTLNHALLSYISTIGAHRTQLGDESFLHLVLNGHRVIHQHLQQLHEQLENHQNSADISQIEDAGLEKQLAEWHEEDKGSVRLVLQQLHLIHRILPELHSLTNKLVGSVGQESRKDTSPDS</sequence>
<feature type="transmembrane region" description="Helical" evidence="7">
    <location>
        <begin position="36"/>
        <end position="54"/>
    </location>
</feature>
<evidence type="ECO:0000313" key="11">
    <source>
        <dbReference type="Proteomes" id="UP000196708"/>
    </source>
</evidence>
<keyword evidence="3 7" id="KW-0812">Transmembrane</keyword>
<dbReference type="AlphaFoldDB" id="A0A1Z2SJR9"/>
<evidence type="ECO:0000259" key="8">
    <source>
        <dbReference type="Pfam" id="PF12805"/>
    </source>
</evidence>
<organism evidence="10 11">
    <name type="scientific">Vibrio gazogenes</name>
    <dbReference type="NCBI Taxonomy" id="687"/>
    <lineage>
        <taxon>Bacteria</taxon>
        <taxon>Pseudomonadati</taxon>
        <taxon>Pseudomonadota</taxon>
        <taxon>Gammaproteobacteria</taxon>
        <taxon>Vibrionales</taxon>
        <taxon>Vibrionaceae</taxon>
        <taxon>Vibrio</taxon>
    </lineage>
</organism>
<protein>
    <submittedName>
        <fullName evidence="10">TIGR01666 family membrane protein</fullName>
    </submittedName>
</protein>
<dbReference type="EMBL" id="CP018836">
    <property type="protein sequence ID" value="ASA57432.1"/>
    <property type="molecule type" value="Genomic_DNA"/>
</dbReference>
<reference evidence="10 11" key="1">
    <citation type="submission" date="2016-12" db="EMBL/GenBank/DDBJ databases">
        <authorList>
            <person name="Song W.-J."/>
            <person name="Kurnit D.M."/>
        </authorList>
    </citation>
    <scope>NUCLEOTIDE SEQUENCE [LARGE SCALE GENOMIC DNA]</scope>
    <source>
        <strain evidence="10 11">ATCC 43942</strain>
    </source>
</reference>
<comment type="subcellular location">
    <subcellularLocation>
        <location evidence="1">Cell membrane</location>
        <topology evidence="1">Multi-pass membrane protein</topology>
    </subcellularLocation>
</comment>
<feature type="transmembrane region" description="Helical" evidence="7">
    <location>
        <begin position="512"/>
        <end position="530"/>
    </location>
</feature>
<dbReference type="NCBIfam" id="TIGR01667">
    <property type="entry name" value="YCCS_YHFK"/>
    <property type="match status" value="1"/>
</dbReference>
<keyword evidence="4 7" id="KW-1133">Transmembrane helix</keyword>
<dbReference type="InterPro" id="IPR010020">
    <property type="entry name" value="Integral_membrane_YCCS_YHJK"/>
</dbReference>
<dbReference type="KEGG" id="vga:BSQ33_16840"/>
<comment type="similarity">
    <text evidence="6">Belongs to the YccS/YhfK family.</text>
</comment>
<evidence type="ECO:0000256" key="4">
    <source>
        <dbReference type="ARBA" id="ARBA00022989"/>
    </source>
</evidence>
<dbReference type="RefSeq" id="WP_021018710.1">
    <property type="nucleotide sequence ID" value="NZ_CP018836.1"/>
</dbReference>
<dbReference type="Pfam" id="PF12805">
    <property type="entry name" value="FUSC-like"/>
    <property type="match status" value="1"/>
</dbReference>
<dbReference type="InterPro" id="IPR049453">
    <property type="entry name" value="Memb_transporter_dom"/>
</dbReference>
<evidence type="ECO:0000256" key="3">
    <source>
        <dbReference type="ARBA" id="ARBA00022692"/>
    </source>
</evidence>
<feature type="domain" description="Integral membrane bound transporter" evidence="9">
    <location>
        <begin position="404"/>
        <end position="524"/>
    </location>
</feature>
<feature type="transmembrane region" description="Helical" evidence="7">
    <location>
        <begin position="86"/>
        <end position="106"/>
    </location>
</feature>
<gene>
    <name evidence="10" type="ORF">BSQ33_16840</name>
</gene>
<accession>A0A1Z2SJR9</accession>
<proteinExistence type="inferred from homology"/>
<dbReference type="InterPro" id="IPR010019">
    <property type="entry name" value="Integral_membrane_YccS"/>
</dbReference>
<dbReference type="PANTHER" id="PTHR30509:SF8">
    <property type="entry name" value="INNER MEMBRANE PROTEIN YCCS"/>
    <property type="match status" value="1"/>
</dbReference>
<feature type="transmembrane region" description="Helical" evidence="7">
    <location>
        <begin position="113"/>
        <end position="130"/>
    </location>
</feature>
<evidence type="ECO:0000256" key="5">
    <source>
        <dbReference type="ARBA" id="ARBA00023136"/>
    </source>
</evidence>
<dbReference type="Pfam" id="PF13515">
    <property type="entry name" value="FUSC_2"/>
    <property type="match status" value="1"/>
</dbReference>
<dbReference type="GO" id="GO:0005886">
    <property type="term" value="C:plasma membrane"/>
    <property type="evidence" value="ECO:0007669"/>
    <property type="project" value="UniProtKB-SubCell"/>
</dbReference>
<dbReference type="OrthoDB" id="8670769at2"/>
<keyword evidence="2" id="KW-1003">Cell membrane</keyword>
<feature type="transmembrane region" description="Helical" evidence="7">
    <location>
        <begin position="437"/>
        <end position="455"/>
    </location>
</feature>
<evidence type="ECO:0000256" key="1">
    <source>
        <dbReference type="ARBA" id="ARBA00004651"/>
    </source>
</evidence>
<keyword evidence="5 7" id="KW-0472">Membrane</keyword>
<dbReference type="NCBIfam" id="TIGR01666">
    <property type="entry name" value="YCCS"/>
    <property type="match status" value="1"/>
</dbReference>
<dbReference type="PANTHER" id="PTHR30509">
    <property type="entry name" value="P-HYDROXYBENZOIC ACID EFFLUX PUMP SUBUNIT-RELATED"/>
    <property type="match status" value="1"/>
</dbReference>
<feature type="transmembrane region" description="Helical" evidence="7">
    <location>
        <begin position="142"/>
        <end position="162"/>
    </location>
</feature>
<feature type="transmembrane region" description="Helical" evidence="7">
    <location>
        <begin position="485"/>
        <end position="506"/>
    </location>
</feature>
<feature type="transmembrane region" description="Helical" evidence="7">
    <location>
        <begin position="61"/>
        <end position="80"/>
    </location>
</feature>
<evidence type="ECO:0000259" key="9">
    <source>
        <dbReference type="Pfam" id="PF13515"/>
    </source>
</evidence>
<dbReference type="Proteomes" id="UP000196708">
    <property type="component" value="Chromosome 2"/>
</dbReference>
<evidence type="ECO:0000256" key="7">
    <source>
        <dbReference type="SAM" id="Phobius"/>
    </source>
</evidence>
<feature type="transmembrane region" description="Helical" evidence="7">
    <location>
        <begin position="12"/>
        <end position="30"/>
    </location>
</feature>
<name>A0A1Z2SJR9_VIBGA</name>
<dbReference type="InterPro" id="IPR032692">
    <property type="entry name" value="YccS_N"/>
</dbReference>
<evidence type="ECO:0000313" key="10">
    <source>
        <dbReference type="EMBL" id="ASA57432.1"/>
    </source>
</evidence>
<feature type="domain" description="Integral membrane protein YccS N-terminal" evidence="8">
    <location>
        <begin position="69"/>
        <end position="348"/>
    </location>
</feature>